<name>A0ABW7UXX1_9ACTN</name>
<dbReference type="Proteomes" id="UP001611548">
    <property type="component" value="Unassembled WGS sequence"/>
</dbReference>
<accession>A0ABW7UXX1</accession>
<gene>
    <name evidence="1" type="ORF">ACH429_25510</name>
</gene>
<protein>
    <submittedName>
        <fullName evidence="1">Uncharacterized protein</fullName>
    </submittedName>
</protein>
<evidence type="ECO:0000313" key="2">
    <source>
        <dbReference type="Proteomes" id="UP001611548"/>
    </source>
</evidence>
<organism evidence="1 2">
    <name type="scientific">Streptomyces pathocidini</name>
    <dbReference type="NCBI Taxonomy" id="1650571"/>
    <lineage>
        <taxon>Bacteria</taxon>
        <taxon>Bacillati</taxon>
        <taxon>Actinomycetota</taxon>
        <taxon>Actinomycetes</taxon>
        <taxon>Kitasatosporales</taxon>
        <taxon>Streptomycetaceae</taxon>
        <taxon>Streptomyces</taxon>
    </lineage>
</organism>
<keyword evidence="2" id="KW-1185">Reference proteome</keyword>
<sequence length="64" mass="7437">MRDVLWDEDRSQIRTGHAPENMATLRNTTLNRLRARNATNMTEAVRDLSYEPFTAPLALLRIPR</sequence>
<dbReference type="EMBL" id="JBIRWE010000020">
    <property type="protein sequence ID" value="MFI1967436.1"/>
    <property type="molecule type" value="Genomic_DNA"/>
</dbReference>
<proteinExistence type="predicted"/>
<evidence type="ECO:0000313" key="1">
    <source>
        <dbReference type="EMBL" id="MFI1967436.1"/>
    </source>
</evidence>
<dbReference type="RefSeq" id="WP_079101513.1">
    <property type="nucleotide sequence ID" value="NZ_JBIRWE010000020.1"/>
</dbReference>
<reference evidence="1 2" key="1">
    <citation type="submission" date="2024-10" db="EMBL/GenBank/DDBJ databases">
        <title>The Natural Products Discovery Center: Release of the First 8490 Sequenced Strains for Exploring Actinobacteria Biosynthetic Diversity.</title>
        <authorList>
            <person name="Kalkreuter E."/>
            <person name="Kautsar S.A."/>
            <person name="Yang D."/>
            <person name="Bader C.D."/>
            <person name="Teijaro C.N."/>
            <person name="Fluegel L."/>
            <person name="Davis C.M."/>
            <person name="Simpson J.R."/>
            <person name="Lauterbach L."/>
            <person name="Steele A.D."/>
            <person name="Gui C."/>
            <person name="Meng S."/>
            <person name="Li G."/>
            <person name="Viehrig K."/>
            <person name="Ye F."/>
            <person name="Su P."/>
            <person name="Kiefer A.F."/>
            <person name="Nichols A."/>
            <person name="Cepeda A.J."/>
            <person name="Yan W."/>
            <person name="Fan B."/>
            <person name="Jiang Y."/>
            <person name="Adhikari A."/>
            <person name="Zheng C.-J."/>
            <person name="Schuster L."/>
            <person name="Cowan T.M."/>
            <person name="Smanski M.J."/>
            <person name="Chevrette M.G."/>
            <person name="De Carvalho L.P.S."/>
            <person name="Shen B."/>
        </authorList>
    </citation>
    <scope>NUCLEOTIDE SEQUENCE [LARGE SCALE GENOMIC DNA]</scope>
    <source>
        <strain evidence="1 2">NPDC020327</strain>
    </source>
</reference>
<comment type="caution">
    <text evidence="1">The sequence shown here is derived from an EMBL/GenBank/DDBJ whole genome shotgun (WGS) entry which is preliminary data.</text>
</comment>